<dbReference type="AlphaFoldDB" id="A0AA38S4E0"/>
<dbReference type="InterPro" id="IPR036236">
    <property type="entry name" value="Znf_C2H2_sf"/>
</dbReference>
<dbReference type="Pfam" id="PF00096">
    <property type="entry name" value="zf-C2H2"/>
    <property type="match status" value="1"/>
</dbReference>
<organism evidence="10 11">
    <name type="scientific">Pleurostoma richardsiae</name>
    <dbReference type="NCBI Taxonomy" id="41990"/>
    <lineage>
        <taxon>Eukaryota</taxon>
        <taxon>Fungi</taxon>
        <taxon>Dikarya</taxon>
        <taxon>Ascomycota</taxon>
        <taxon>Pezizomycotina</taxon>
        <taxon>Sordariomycetes</taxon>
        <taxon>Sordariomycetidae</taxon>
        <taxon>Calosphaeriales</taxon>
        <taxon>Pleurostomataceae</taxon>
        <taxon>Pleurostoma</taxon>
    </lineage>
</organism>
<evidence type="ECO:0000256" key="1">
    <source>
        <dbReference type="ARBA" id="ARBA00022723"/>
    </source>
</evidence>
<dbReference type="SUPFAM" id="SSF57667">
    <property type="entry name" value="beta-beta-alpha zinc fingers"/>
    <property type="match status" value="1"/>
</dbReference>
<keyword evidence="3" id="KW-0805">Transcription regulation</keyword>
<keyword evidence="5" id="KW-0539">Nucleus</keyword>
<gene>
    <name evidence="10" type="ORF">NKR23_g802</name>
</gene>
<evidence type="ECO:0000259" key="9">
    <source>
        <dbReference type="PROSITE" id="PS50157"/>
    </source>
</evidence>
<evidence type="ECO:0000313" key="10">
    <source>
        <dbReference type="EMBL" id="KAJ9156050.1"/>
    </source>
</evidence>
<feature type="region of interest" description="Disordered" evidence="7">
    <location>
        <begin position="1"/>
        <end position="22"/>
    </location>
</feature>
<reference evidence="10" key="1">
    <citation type="submission" date="2022-07" db="EMBL/GenBank/DDBJ databases">
        <title>Fungi with potential for degradation of polypropylene.</title>
        <authorList>
            <person name="Gostincar C."/>
        </authorList>
    </citation>
    <scope>NUCLEOTIDE SEQUENCE</scope>
    <source>
        <strain evidence="10">EXF-13308</strain>
    </source>
</reference>
<evidence type="ECO:0000256" key="5">
    <source>
        <dbReference type="ARBA" id="ARBA00023242"/>
    </source>
</evidence>
<comment type="caution">
    <text evidence="10">The sequence shown here is derived from an EMBL/GenBank/DDBJ whole genome shotgun (WGS) entry which is preliminary data.</text>
</comment>
<dbReference type="Gene3D" id="4.10.240.10">
    <property type="entry name" value="Zn(2)-C6 fungal-type DNA-binding domain"/>
    <property type="match status" value="1"/>
</dbReference>
<keyword evidence="11" id="KW-1185">Reference proteome</keyword>
<evidence type="ECO:0000256" key="4">
    <source>
        <dbReference type="ARBA" id="ARBA00023163"/>
    </source>
</evidence>
<dbReference type="SMART" id="SM00355">
    <property type="entry name" value="ZnF_C2H2"/>
    <property type="match status" value="2"/>
</dbReference>
<dbReference type="PANTHER" id="PTHR47660">
    <property type="entry name" value="TRANSCRIPTION FACTOR WITH C2H2 AND ZN(2)-CYS(6) DNA BINDING DOMAIN (EUROFUNG)-RELATED-RELATED"/>
    <property type="match status" value="1"/>
</dbReference>
<dbReference type="PROSITE" id="PS00028">
    <property type="entry name" value="ZINC_FINGER_C2H2_1"/>
    <property type="match status" value="2"/>
</dbReference>
<dbReference type="PANTHER" id="PTHR47660:SF2">
    <property type="entry name" value="TRANSCRIPTION FACTOR WITH C2H2 AND ZN(2)-CYS(6) DNA BINDING DOMAIN (EUROFUNG)"/>
    <property type="match status" value="1"/>
</dbReference>
<dbReference type="SUPFAM" id="SSF57701">
    <property type="entry name" value="Zn2/Cys6 DNA-binding domain"/>
    <property type="match status" value="1"/>
</dbReference>
<keyword evidence="2" id="KW-0862">Zinc</keyword>
<dbReference type="Proteomes" id="UP001174694">
    <property type="component" value="Unassembled WGS sequence"/>
</dbReference>
<name>A0AA38S4E0_9PEZI</name>
<evidence type="ECO:0000256" key="7">
    <source>
        <dbReference type="SAM" id="MobiDB-lite"/>
    </source>
</evidence>
<dbReference type="EMBL" id="JANBVO010000002">
    <property type="protein sequence ID" value="KAJ9156050.1"/>
    <property type="molecule type" value="Genomic_DNA"/>
</dbReference>
<dbReference type="Pfam" id="PF04082">
    <property type="entry name" value="Fungal_trans"/>
    <property type="match status" value="1"/>
</dbReference>
<evidence type="ECO:0000256" key="2">
    <source>
        <dbReference type="ARBA" id="ARBA00022833"/>
    </source>
</evidence>
<proteinExistence type="predicted"/>
<dbReference type="PROSITE" id="PS50048">
    <property type="entry name" value="ZN2_CY6_FUNGAL_2"/>
    <property type="match status" value="1"/>
</dbReference>
<keyword evidence="1" id="KW-0479">Metal-binding</keyword>
<keyword evidence="6" id="KW-0863">Zinc-finger</keyword>
<evidence type="ECO:0000256" key="6">
    <source>
        <dbReference type="PROSITE-ProRule" id="PRU00042"/>
    </source>
</evidence>
<dbReference type="InterPro" id="IPR001138">
    <property type="entry name" value="Zn2Cys6_DnaBD"/>
</dbReference>
<dbReference type="CDD" id="cd00067">
    <property type="entry name" value="GAL4"/>
    <property type="match status" value="1"/>
</dbReference>
<dbReference type="PROSITE" id="PS50157">
    <property type="entry name" value="ZINC_FINGER_C2H2_2"/>
    <property type="match status" value="2"/>
</dbReference>
<sequence length="918" mass="102977">MASPARSARHGEASAEDNAPSTVLTPHECPVCEKRFERVDHLKRHVASHLNTRDHVCPKCMRRFNRRDLLSRHMANHDSVNGSSSNRPRGPDRATQACEACVHAKTKCSNQRPCRRCQLRRVECKDGTSTRMSRTAPVRECLTGEVIEAASTMADSTQAIDEVHEHPPLGHVSLTDACSTMLQPQMSLDLIQRVLNNYPPHMNSGSGQFVSPITSAKDPLHNEVMGESLVQGINWESFNLLPADLFHMSQDLDFQFDDTLQSLCSDPILTTPAVDRQNLSDPEMSNVVDASPTASTRSLPKRRLTDVVIPGYEAYQKSPWLWTPVNQDHAYAEGQELSVDEVQLMQSPEVGQATPQASLVPRLMDAMSRDEILSLAVKFSKSHLKIRSFPSFKLLNVLMQGFFVREQASIDPWIHAGTFDPDRCRSELLAGIVAYGSTLFAAPKIWKMGLALQEVVKLAVCDAVDEDNQLCRDLQVNQAFLIWMEIGLWSGFRRKMEIGEGFANVITTMLRRAGAFRQSHYAPSPPPDITENGEELKQKWLRWVQQESFKRLVLHLFINEMRGSMAFGRNPVLSVAELSFTLPAARDLWDARGPEEWRARHLAKLHKHSSFTIIDGMHDPTQLEAEIDGIDIGLSSLAILYGFWSRVWSFTDSKTFTYQRKVTSNRSSTGFWVEAQRQELYQTIHTASLKLRSLHCLSPEGHLVSEFLMMSLHTLFEDTQRLVGRYGEEEFKQALPRLREWTQSDDQHCAAWHAGQVLRAARTFYPTQLRGFHAVAVYQACLTLFIFIVLSKISLASAPASPVPERSIVSNILRRGTDTSAAARPGGVLAAPHGRNIPLEILLDGEETIDVRTFLKTGHGRPRLTVSGEPQDLEDPRIVHTVMAEIFQSNFPSKSDPLPPLLENLASLMSDICKAFSV</sequence>
<evidence type="ECO:0000259" key="8">
    <source>
        <dbReference type="PROSITE" id="PS50048"/>
    </source>
</evidence>
<dbReference type="GO" id="GO:0006351">
    <property type="term" value="P:DNA-templated transcription"/>
    <property type="evidence" value="ECO:0007669"/>
    <property type="project" value="InterPro"/>
</dbReference>
<dbReference type="Pfam" id="PF00172">
    <property type="entry name" value="Zn_clus"/>
    <property type="match status" value="1"/>
</dbReference>
<dbReference type="GO" id="GO:0008270">
    <property type="term" value="F:zinc ion binding"/>
    <property type="evidence" value="ECO:0007669"/>
    <property type="project" value="UniProtKB-KW"/>
</dbReference>
<dbReference type="Gene3D" id="3.30.160.60">
    <property type="entry name" value="Classic Zinc Finger"/>
    <property type="match status" value="1"/>
</dbReference>
<evidence type="ECO:0000256" key="3">
    <source>
        <dbReference type="ARBA" id="ARBA00023015"/>
    </source>
</evidence>
<feature type="domain" description="C2H2-type" evidence="9">
    <location>
        <begin position="27"/>
        <end position="54"/>
    </location>
</feature>
<accession>A0AA38S4E0</accession>
<dbReference type="InterPro" id="IPR036864">
    <property type="entry name" value="Zn2-C6_fun-type_DNA-bd_sf"/>
</dbReference>
<dbReference type="GO" id="GO:0000981">
    <property type="term" value="F:DNA-binding transcription factor activity, RNA polymerase II-specific"/>
    <property type="evidence" value="ECO:0007669"/>
    <property type="project" value="InterPro"/>
</dbReference>
<evidence type="ECO:0000313" key="11">
    <source>
        <dbReference type="Proteomes" id="UP001174694"/>
    </source>
</evidence>
<feature type="domain" description="Zn(2)-C6 fungal-type" evidence="8">
    <location>
        <begin position="97"/>
        <end position="124"/>
    </location>
</feature>
<dbReference type="GO" id="GO:0003677">
    <property type="term" value="F:DNA binding"/>
    <property type="evidence" value="ECO:0007669"/>
    <property type="project" value="InterPro"/>
</dbReference>
<protein>
    <submittedName>
        <fullName evidence="10">C2H2 type zinc finger domain protein</fullName>
    </submittedName>
</protein>
<keyword evidence="4" id="KW-0804">Transcription</keyword>
<dbReference type="InterPro" id="IPR007219">
    <property type="entry name" value="XnlR_reg_dom"/>
</dbReference>
<dbReference type="InterPro" id="IPR013087">
    <property type="entry name" value="Znf_C2H2_type"/>
</dbReference>
<feature type="domain" description="C2H2-type" evidence="9">
    <location>
        <begin position="55"/>
        <end position="82"/>
    </location>
</feature>